<dbReference type="PANTHER" id="PTHR46618">
    <property type="entry name" value="ARMADILLO REPEAT-CONTAINING PROTEIN 3"/>
    <property type="match status" value="1"/>
</dbReference>
<dbReference type="PANTHER" id="PTHR46618:SF1">
    <property type="entry name" value="ARMADILLO REPEAT-CONTAINING PROTEIN 3"/>
    <property type="match status" value="1"/>
</dbReference>
<name>A0A6F9D7J2_9ASCI</name>
<sequence length="182" mass="19374">MEDTDSLDEIRSSGGMEKLLSFSVEQNASAPVQANTAKAIARAAKNVENGKILHEQEVEKTLITMIGGTDEQVIVAGCQAIASLSDNLAAKDTFGKSEGIPPLITLLSSESGHVREAATLALANLTLNNTNNSNEVVNAGGVEQLLTLLQYNKESVVVNSAACLINMAHDINIRYFGQDHYC</sequence>
<dbReference type="SUPFAM" id="SSF48371">
    <property type="entry name" value="ARM repeat"/>
    <property type="match status" value="1"/>
</dbReference>
<proteinExistence type="evidence at transcript level"/>
<dbReference type="InterPro" id="IPR011989">
    <property type="entry name" value="ARM-like"/>
</dbReference>
<evidence type="ECO:0000256" key="2">
    <source>
        <dbReference type="PROSITE-ProRule" id="PRU00259"/>
    </source>
</evidence>
<dbReference type="Pfam" id="PF00514">
    <property type="entry name" value="Arm"/>
    <property type="match status" value="2"/>
</dbReference>
<organism evidence="3">
    <name type="scientific">Phallusia mammillata</name>
    <dbReference type="NCBI Taxonomy" id="59560"/>
    <lineage>
        <taxon>Eukaryota</taxon>
        <taxon>Metazoa</taxon>
        <taxon>Chordata</taxon>
        <taxon>Tunicata</taxon>
        <taxon>Ascidiacea</taxon>
        <taxon>Phlebobranchia</taxon>
        <taxon>Ascidiidae</taxon>
        <taxon>Phallusia</taxon>
    </lineage>
</organism>
<gene>
    <name evidence="3" type="primary">Armc3</name>
</gene>
<dbReference type="SMART" id="SM00185">
    <property type="entry name" value="ARM"/>
    <property type="match status" value="3"/>
</dbReference>
<protein>
    <submittedName>
        <fullName evidence="3">Armadillo repeat-containing protein 3</fullName>
    </submittedName>
</protein>
<feature type="repeat" description="ARM" evidence="2">
    <location>
        <begin position="98"/>
        <end position="141"/>
    </location>
</feature>
<evidence type="ECO:0000256" key="1">
    <source>
        <dbReference type="ARBA" id="ARBA00022737"/>
    </source>
</evidence>
<dbReference type="InterPro" id="IPR052441">
    <property type="entry name" value="Armadillo-Ser/Thr_Kinase"/>
</dbReference>
<dbReference type="InterPro" id="IPR016024">
    <property type="entry name" value="ARM-type_fold"/>
</dbReference>
<accession>A0A6F9D7J2</accession>
<dbReference type="AlphaFoldDB" id="A0A6F9D7J2"/>
<dbReference type="Gene3D" id="1.25.10.10">
    <property type="entry name" value="Leucine-rich Repeat Variant"/>
    <property type="match status" value="1"/>
</dbReference>
<dbReference type="PROSITE" id="PS50176">
    <property type="entry name" value="ARM_REPEAT"/>
    <property type="match status" value="1"/>
</dbReference>
<reference evidence="3" key="1">
    <citation type="submission" date="2020-04" db="EMBL/GenBank/DDBJ databases">
        <authorList>
            <person name="Neveu A P."/>
        </authorList>
    </citation>
    <scope>NUCLEOTIDE SEQUENCE</scope>
    <source>
        <tissue evidence="3">Whole embryo</tissue>
    </source>
</reference>
<keyword evidence="1" id="KW-0677">Repeat</keyword>
<dbReference type="EMBL" id="LR783053">
    <property type="protein sequence ID" value="CAB3222999.1"/>
    <property type="molecule type" value="mRNA"/>
</dbReference>
<evidence type="ECO:0000313" key="3">
    <source>
        <dbReference type="EMBL" id="CAB3222999.1"/>
    </source>
</evidence>
<dbReference type="InterPro" id="IPR000225">
    <property type="entry name" value="Armadillo"/>
</dbReference>